<proteinExistence type="predicted"/>
<dbReference type="Proteomes" id="UP000011592">
    <property type="component" value="Unassembled WGS sequence"/>
</dbReference>
<dbReference type="EMBL" id="AOIJ01000057">
    <property type="protein sequence ID" value="ELY78421.1"/>
    <property type="molecule type" value="Genomic_DNA"/>
</dbReference>
<sequence>MLDDRFAVFQQEDDVLPVNDAVDDTDVQIGAIEAIADPAIGRR</sequence>
<reference evidence="1 2" key="1">
    <citation type="journal article" date="2014" name="PLoS Genet.">
        <title>Phylogenetically driven sequencing of extremely halophilic archaea reveals strategies for static and dynamic osmo-response.</title>
        <authorList>
            <person name="Becker E.A."/>
            <person name="Seitzer P.M."/>
            <person name="Tritt A."/>
            <person name="Larsen D."/>
            <person name="Krusor M."/>
            <person name="Yao A.I."/>
            <person name="Wu D."/>
            <person name="Madern D."/>
            <person name="Eisen J.A."/>
            <person name="Darling A.E."/>
            <person name="Facciotti M.T."/>
        </authorList>
    </citation>
    <scope>NUCLEOTIDE SEQUENCE [LARGE SCALE GENOMIC DNA]</scope>
    <source>
        <strain evidence="1 2">JCM 14663</strain>
    </source>
</reference>
<name>L9YXP6_9EURY</name>
<accession>L9YXP6</accession>
<evidence type="ECO:0000313" key="1">
    <source>
        <dbReference type="EMBL" id="ELY78421.1"/>
    </source>
</evidence>
<organism evidence="1 2">
    <name type="scientific">Natrinema gari JCM 14663</name>
    <dbReference type="NCBI Taxonomy" id="1230459"/>
    <lineage>
        <taxon>Archaea</taxon>
        <taxon>Methanobacteriati</taxon>
        <taxon>Methanobacteriota</taxon>
        <taxon>Stenosarchaea group</taxon>
        <taxon>Halobacteria</taxon>
        <taxon>Halobacteriales</taxon>
        <taxon>Natrialbaceae</taxon>
        <taxon>Natrinema</taxon>
    </lineage>
</organism>
<dbReference type="AlphaFoldDB" id="L9YXP6"/>
<evidence type="ECO:0000313" key="2">
    <source>
        <dbReference type="Proteomes" id="UP000011592"/>
    </source>
</evidence>
<protein>
    <submittedName>
        <fullName evidence="1">Uncharacterized protein</fullName>
    </submittedName>
</protein>
<dbReference type="PATRIC" id="fig|1230459.4.peg.2672"/>
<comment type="caution">
    <text evidence="1">The sequence shown here is derived from an EMBL/GenBank/DDBJ whole genome shotgun (WGS) entry which is preliminary data.</text>
</comment>
<dbReference type="RefSeq" id="WP_008456756.1">
    <property type="nucleotide sequence ID" value="NZ_AOIJ01000057.1"/>
</dbReference>
<gene>
    <name evidence="1" type="ORF">C486_13362</name>
</gene>
<keyword evidence="2" id="KW-1185">Reference proteome</keyword>